<dbReference type="InterPro" id="IPR028889">
    <property type="entry name" value="USP"/>
</dbReference>
<dbReference type="OrthoDB" id="2420415at2759"/>
<evidence type="ECO:0000313" key="2">
    <source>
        <dbReference type="EMBL" id="CAG8835299.1"/>
    </source>
</evidence>
<comment type="caution">
    <text evidence="2">The sequence shown here is derived from an EMBL/GenBank/DDBJ whole genome shotgun (WGS) entry which is preliminary data.</text>
</comment>
<feature type="non-terminal residue" evidence="2">
    <location>
        <position position="1"/>
    </location>
</feature>
<dbReference type="SUPFAM" id="SSF54001">
    <property type="entry name" value="Cysteine proteinases"/>
    <property type="match status" value="1"/>
</dbReference>
<reference evidence="2" key="1">
    <citation type="submission" date="2021-06" db="EMBL/GenBank/DDBJ databases">
        <authorList>
            <person name="Kallberg Y."/>
            <person name="Tangrot J."/>
            <person name="Rosling A."/>
        </authorList>
    </citation>
    <scope>NUCLEOTIDE SEQUENCE</scope>
    <source>
        <strain evidence="2">FL966</strain>
    </source>
</reference>
<dbReference type="AlphaFoldDB" id="A0A9N9KIZ4"/>
<dbReference type="Pfam" id="PF00443">
    <property type="entry name" value="UCH"/>
    <property type="match status" value="1"/>
</dbReference>
<dbReference type="InterPro" id="IPR001394">
    <property type="entry name" value="Peptidase_C19_UCH"/>
</dbReference>
<organism evidence="2 3">
    <name type="scientific">Cetraspora pellucida</name>
    <dbReference type="NCBI Taxonomy" id="1433469"/>
    <lineage>
        <taxon>Eukaryota</taxon>
        <taxon>Fungi</taxon>
        <taxon>Fungi incertae sedis</taxon>
        <taxon>Mucoromycota</taxon>
        <taxon>Glomeromycotina</taxon>
        <taxon>Glomeromycetes</taxon>
        <taxon>Diversisporales</taxon>
        <taxon>Gigasporaceae</taxon>
        <taxon>Cetraspora</taxon>
    </lineage>
</organism>
<accession>A0A9N9KIZ4</accession>
<dbReference type="Gene3D" id="3.90.70.10">
    <property type="entry name" value="Cysteine proteinases"/>
    <property type="match status" value="1"/>
</dbReference>
<dbReference type="PROSITE" id="PS50235">
    <property type="entry name" value="USP_3"/>
    <property type="match status" value="1"/>
</dbReference>
<dbReference type="GO" id="GO:0004843">
    <property type="term" value="F:cysteine-type deubiquitinase activity"/>
    <property type="evidence" value="ECO:0007669"/>
    <property type="project" value="InterPro"/>
</dbReference>
<feature type="domain" description="USP" evidence="1">
    <location>
        <begin position="1"/>
        <end position="121"/>
    </location>
</feature>
<dbReference type="GO" id="GO:0005829">
    <property type="term" value="C:cytosol"/>
    <property type="evidence" value="ECO:0007669"/>
    <property type="project" value="TreeGrafter"/>
</dbReference>
<dbReference type="GO" id="GO:0031647">
    <property type="term" value="P:regulation of protein stability"/>
    <property type="evidence" value="ECO:0007669"/>
    <property type="project" value="TreeGrafter"/>
</dbReference>
<dbReference type="GO" id="GO:0005634">
    <property type="term" value="C:nucleus"/>
    <property type="evidence" value="ECO:0007669"/>
    <property type="project" value="TreeGrafter"/>
</dbReference>
<dbReference type="Proteomes" id="UP000789759">
    <property type="component" value="Unassembled WGS sequence"/>
</dbReference>
<evidence type="ECO:0000313" key="3">
    <source>
        <dbReference type="Proteomes" id="UP000789759"/>
    </source>
</evidence>
<feature type="non-terminal residue" evidence="2">
    <location>
        <position position="140"/>
    </location>
</feature>
<dbReference type="InterPro" id="IPR038765">
    <property type="entry name" value="Papain-like_cys_pep_sf"/>
</dbReference>
<gene>
    <name evidence="2" type="ORF">CPELLU_LOCUS21219</name>
</gene>
<dbReference type="GO" id="GO:0016579">
    <property type="term" value="P:protein deubiquitination"/>
    <property type="evidence" value="ECO:0007669"/>
    <property type="project" value="InterPro"/>
</dbReference>
<proteinExistence type="predicted"/>
<name>A0A9N9KIZ4_9GLOM</name>
<keyword evidence="3" id="KW-1185">Reference proteome</keyword>
<dbReference type="PANTHER" id="PTHR24006:SF644">
    <property type="entry name" value="UBIQUITIN CARBOXYL-TERMINAL HYDROLASE 7"/>
    <property type="match status" value="1"/>
</dbReference>
<dbReference type="PANTHER" id="PTHR24006">
    <property type="entry name" value="UBIQUITIN CARBOXYL-TERMINAL HYDROLASE"/>
    <property type="match status" value="1"/>
</dbReference>
<dbReference type="InterPro" id="IPR050164">
    <property type="entry name" value="Peptidase_C19"/>
</dbReference>
<protein>
    <submittedName>
        <fullName evidence="2">22608_t:CDS:1</fullName>
    </submittedName>
</protein>
<sequence length="140" mass="16227">DAKKGVIFESFPPVLRIQLNRFEYDMQKNTSVKINDRFEYPMETDLQSYLSSDSDKSKPHNYLLHGVIVHCGNSHEGNYYALLKPEKSGKWFKFDDVKVTPVTDKEVLEEKSAYILVYIRESDIDFVLSPVIAKDIPNHI</sequence>
<evidence type="ECO:0000259" key="1">
    <source>
        <dbReference type="PROSITE" id="PS50235"/>
    </source>
</evidence>
<dbReference type="EMBL" id="CAJVQA010075689">
    <property type="protein sequence ID" value="CAG8835299.1"/>
    <property type="molecule type" value="Genomic_DNA"/>
</dbReference>